<organism evidence="6">
    <name type="scientific">uncultured marine thaumarchaeote KM3_70_D07</name>
    <dbReference type="NCBI Taxonomy" id="1456252"/>
    <lineage>
        <taxon>Archaea</taxon>
        <taxon>Nitrososphaerota</taxon>
        <taxon>environmental samples</taxon>
    </lineage>
</organism>
<dbReference type="GO" id="GO:0051287">
    <property type="term" value="F:NAD binding"/>
    <property type="evidence" value="ECO:0007669"/>
    <property type="project" value="InterPro"/>
</dbReference>
<evidence type="ECO:0000259" key="5">
    <source>
        <dbReference type="Pfam" id="PF14833"/>
    </source>
</evidence>
<keyword evidence="2 6" id="KW-0560">Oxidoreductase</keyword>
<gene>
    <name evidence="6" type="primary">mmsB</name>
</gene>
<evidence type="ECO:0000256" key="2">
    <source>
        <dbReference type="ARBA" id="ARBA00023002"/>
    </source>
</evidence>
<dbReference type="PIRSF" id="PIRSF000103">
    <property type="entry name" value="HIBADH"/>
    <property type="match status" value="1"/>
</dbReference>
<dbReference type="InterPro" id="IPR015815">
    <property type="entry name" value="HIBADH-related"/>
</dbReference>
<keyword evidence="3" id="KW-0520">NAD</keyword>
<protein>
    <submittedName>
        <fullName evidence="6">6-phosphogluconate dehydrogenase (MmsB)</fullName>
        <ecNumber evidence="6">1.1.1.31</ecNumber>
    </submittedName>
</protein>
<dbReference type="PROSITE" id="PS00895">
    <property type="entry name" value="3_HYDROXYISOBUT_DH"/>
    <property type="match status" value="1"/>
</dbReference>
<dbReference type="GO" id="GO:0008442">
    <property type="term" value="F:3-hydroxyisobutyrate dehydrogenase activity"/>
    <property type="evidence" value="ECO:0007669"/>
    <property type="project" value="UniProtKB-EC"/>
</dbReference>
<name>A0A075HNF6_9ARCH</name>
<evidence type="ECO:0000313" key="6">
    <source>
        <dbReference type="EMBL" id="AIF15478.1"/>
    </source>
</evidence>
<dbReference type="InterPro" id="IPR006115">
    <property type="entry name" value="6PGDH_NADP-bd"/>
</dbReference>
<evidence type="ECO:0000256" key="1">
    <source>
        <dbReference type="ARBA" id="ARBA00009080"/>
    </source>
</evidence>
<dbReference type="SUPFAM" id="SSF48179">
    <property type="entry name" value="6-phosphogluconate dehydrogenase C-terminal domain-like"/>
    <property type="match status" value="1"/>
</dbReference>
<dbReference type="AlphaFoldDB" id="A0A075HNF6"/>
<reference evidence="6" key="1">
    <citation type="journal article" date="2014" name="Genome Biol. Evol.">
        <title>Pangenome evidence for extensive interdomain horizontal transfer affecting lineage core and shell genes in uncultured planktonic thaumarchaeota and euryarchaeota.</title>
        <authorList>
            <person name="Deschamps P."/>
            <person name="Zivanovic Y."/>
            <person name="Moreira D."/>
            <person name="Rodriguez-Valera F."/>
            <person name="Lopez-Garcia P."/>
        </authorList>
    </citation>
    <scope>NUCLEOTIDE SEQUENCE</scope>
</reference>
<dbReference type="Gene3D" id="3.40.50.720">
    <property type="entry name" value="NAD(P)-binding Rossmann-like Domain"/>
    <property type="match status" value="1"/>
</dbReference>
<comment type="similarity">
    <text evidence="1">Belongs to the HIBADH-related family.</text>
</comment>
<proteinExistence type="inferred from homology"/>
<dbReference type="EMBL" id="KF901029">
    <property type="protein sequence ID" value="AIF15478.1"/>
    <property type="molecule type" value="Genomic_DNA"/>
</dbReference>
<evidence type="ECO:0000259" key="4">
    <source>
        <dbReference type="Pfam" id="PF03446"/>
    </source>
</evidence>
<dbReference type="PANTHER" id="PTHR43060:SF15">
    <property type="entry name" value="3-HYDROXYISOBUTYRATE DEHYDROGENASE-LIKE 1, MITOCHONDRIAL-RELATED"/>
    <property type="match status" value="1"/>
</dbReference>
<dbReference type="InterPro" id="IPR002204">
    <property type="entry name" value="3-OH-isobutyrate_DH-rel_CS"/>
</dbReference>
<feature type="domain" description="6-phosphogluconate dehydrogenase NADP-binding" evidence="4">
    <location>
        <begin position="56"/>
        <end position="215"/>
    </location>
</feature>
<dbReference type="InterPro" id="IPR036291">
    <property type="entry name" value="NAD(P)-bd_dom_sf"/>
</dbReference>
<dbReference type="InterPro" id="IPR013328">
    <property type="entry name" value="6PGD_dom2"/>
</dbReference>
<feature type="domain" description="3-hydroxyisobutyrate dehydrogenase-like NAD-binding" evidence="5">
    <location>
        <begin position="218"/>
        <end position="338"/>
    </location>
</feature>
<dbReference type="GO" id="GO:0050661">
    <property type="term" value="F:NADP binding"/>
    <property type="evidence" value="ECO:0007669"/>
    <property type="project" value="InterPro"/>
</dbReference>
<dbReference type="InterPro" id="IPR029154">
    <property type="entry name" value="HIBADH-like_NADP-bd"/>
</dbReference>
<evidence type="ECO:0000256" key="3">
    <source>
        <dbReference type="ARBA" id="ARBA00023027"/>
    </source>
</evidence>
<dbReference type="Pfam" id="PF03446">
    <property type="entry name" value="NAD_binding_2"/>
    <property type="match status" value="1"/>
</dbReference>
<dbReference type="Pfam" id="PF14833">
    <property type="entry name" value="NAD_binding_11"/>
    <property type="match status" value="1"/>
</dbReference>
<sequence length="341" mass="35891">MPLSHSASKPEIRVSENGKTLDSVCRNPIIRPPNQKINPPIIQHRLEPSIMSSTKAAFIGLGNMGFPMAGHLAKADFDVTVYNRTATKAEAWIKEHGGGSADTPAKAAEGAEIILTCVGNDNDLRAVILGDDGVLAGTGKGGVIIDHTTASAIVAREIAKAAAEKSIGFLDGPVSGGQEGAEKGQLTVMVGGSDEDFAKGEPAMQSFAKAVILMGPVGSGQLTKMVNQICCSCSIQALAEGMNFAVKSGLDAHQVVDVISQGAAQSWQMENRGKTMVDGKFDFGFACDWMRKDLDICLDEARANGAQIPLTALIETFYARIQGEGDGRLDNTALYRLLSNA</sequence>
<dbReference type="InterPro" id="IPR008927">
    <property type="entry name" value="6-PGluconate_DH-like_C_sf"/>
</dbReference>
<dbReference type="SUPFAM" id="SSF51735">
    <property type="entry name" value="NAD(P)-binding Rossmann-fold domains"/>
    <property type="match status" value="1"/>
</dbReference>
<dbReference type="EC" id="1.1.1.31" evidence="6"/>
<accession>A0A075HNF6</accession>
<dbReference type="PANTHER" id="PTHR43060">
    <property type="entry name" value="3-HYDROXYISOBUTYRATE DEHYDROGENASE-LIKE 1, MITOCHONDRIAL-RELATED"/>
    <property type="match status" value="1"/>
</dbReference>
<dbReference type="Gene3D" id="1.10.1040.10">
    <property type="entry name" value="N-(1-d-carboxylethyl)-l-norvaline Dehydrogenase, domain 2"/>
    <property type="match status" value="1"/>
</dbReference>